<dbReference type="Proteomes" id="UP000050544">
    <property type="component" value="Unassembled WGS sequence"/>
</dbReference>
<accession>A0A0P6XUD2</accession>
<evidence type="ECO:0000313" key="2">
    <source>
        <dbReference type="Proteomes" id="UP000050544"/>
    </source>
</evidence>
<keyword evidence="2" id="KW-1185">Reference proteome</keyword>
<comment type="caution">
    <text evidence="1">The sequence shown here is derived from an EMBL/GenBank/DDBJ whole genome shotgun (WGS) entry which is preliminary data.</text>
</comment>
<evidence type="ECO:0000313" key="1">
    <source>
        <dbReference type="EMBL" id="KPL82655.1"/>
    </source>
</evidence>
<protein>
    <submittedName>
        <fullName evidence="1">Uncharacterized protein</fullName>
    </submittedName>
</protein>
<proteinExistence type="predicted"/>
<organism evidence="1 2">
    <name type="scientific">Thermanaerothrix daxensis</name>
    <dbReference type="NCBI Taxonomy" id="869279"/>
    <lineage>
        <taxon>Bacteria</taxon>
        <taxon>Bacillati</taxon>
        <taxon>Chloroflexota</taxon>
        <taxon>Anaerolineae</taxon>
        <taxon>Anaerolineales</taxon>
        <taxon>Anaerolineaceae</taxon>
        <taxon>Thermanaerothrix</taxon>
    </lineage>
</organism>
<dbReference type="AlphaFoldDB" id="A0A0P6XUD2"/>
<dbReference type="EMBL" id="LGKO01000005">
    <property type="protein sequence ID" value="KPL82655.1"/>
    <property type="molecule type" value="Genomic_DNA"/>
</dbReference>
<reference evidence="1 2" key="1">
    <citation type="submission" date="2015-07" db="EMBL/GenBank/DDBJ databases">
        <title>Whole genome sequence of Thermanaerothrix daxensis DSM 23592.</title>
        <authorList>
            <person name="Hemp J."/>
            <person name="Ward L.M."/>
            <person name="Pace L.A."/>
            <person name="Fischer W.W."/>
        </authorList>
    </citation>
    <scope>NUCLEOTIDE SEQUENCE [LARGE SCALE GENOMIC DNA]</scope>
    <source>
        <strain evidence="1 2">GNS-1</strain>
    </source>
</reference>
<gene>
    <name evidence="1" type="ORF">SE15_11190</name>
</gene>
<sequence>MSDIQQRLVDIQKTISGIKRAYLWAPQSLADSDLPIFCTFAGSATVAPIGEILAEETRTWLMRLYVKPIFQGIDGEAEKSAEPFLTSVRDVFLSHPLLGRGTKDSTLPWVKKVVWLGDNGIQVLNYAGQSYVGIEFRIAITTIVPISIAFYE</sequence>
<dbReference type="RefSeq" id="WP_054522184.1">
    <property type="nucleotide sequence ID" value="NZ_LGKO01000005.1"/>
</dbReference>
<dbReference type="OrthoDB" id="9890350at2"/>
<name>A0A0P6XUD2_9CHLR</name>
<dbReference type="STRING" id="869279.SE15_11190"/>